<dbReference type="RefSeq" id="WP_184535433.1">
    <property type="nucleotide sequence ID" value="NZ_JACHJW010000001.1"/>
</dbReference>
<feature type="region of interest" description="Disordered" evidence="1">
    <location>
        <begin position="41"/>
        <end position="97"/>
    </location>
</feature>
<keyword evidence="3" id="KW-1185">Reference proteome</keyword>
<dbReference type="Proteomes" id="UP000578819">
    <property type="component" value="Unassembled WGS sequence"/>
</dbReference>
<dbReference type="AlphaFoldDB" id="A0A7W7SRB6"/>
<gene>
    <name evidence="2" type="ORF">FHR38_003252</name>
</gene>
<dbReference type="EMBL" id="JACHJW010000001">
    <property type="protein sequence ID" value="MBB4959519.1"/>
    <property type="molecule type" value="Genomic_DNA"/>
</dbReference>
<organism evidence="2 3">
    <name type="scientific">Micromonospora polyrhachis</name>
    <dbReference type="NCBI Taxonomy" id="1282883"/>
    <lineage>
        <taxon>Bacteria</taxon>
        <taxon>Bacillati</taxon>
        <taxon>Actinomycetota</taxon>
        <taxon>Actinomycetes</taxon>
        <taxon>Micromonosporales</taxon>
        <taxon>Micromonosporaceae</taxon>
        <taxon>Micromonospora</taxon>
    </lineage>
</organism>
<sequence length="225" mass="23192">MRLTVGPLPPAVYWRRRAVVLGAGILFLIVLLYSCGGPGDSKPAAKESPSAGPAVGSKPTAALTPETGAPPGDDVQPTSAGDPTPSAGAPDPGGVTCTDAEVSVVPAASNATVQRGVTIVFKIKIKNVSSRSCTLDVGADIQEIYLKLGAETVWSSDTCGTAKGNNVKTFPPAHEETFEVPWNGKASNKCTNGFADGEVVRAGEYQLFGRLGTKHSEPMKLVVTS</sequence>
<evidence type="ECO:0000313" key="3">
    <source>
        <dbReference type="Proteomes" id="UP000578819"/>
    </source>
</evidence>
<name>A0A7W7SRB6_9ACTN</name>
<evidence type="ECO:0000256" key="1">
    <source>
        <dbReference type="SAM" id="MobiDB-lite"/>
    </source>
</evidence>
<evidence type="ECO:0008006" key="4">
    <source>
        <dbReference type="Google" id="ProtNLM"/>
    </source>
</evidence>
<accession>A0A7W7SRB6</accession>
<reference evidence="2 3" key="1">
    <citation type="submission" date="2020-08" db="EMBL/GenBank/DDBJ databases">
        <title>Sequencing the genomes of 1000 actinobacteria strains.</title>
        <authorList>
            <person name="Klenk H.-P."/>
        </authorList>
    </citation>
    <scope>NUCLEOTIDE SEQUENCE [LARGE SCALE GENOMIC DNA]</scope>
    <source>
        <strain evidence="2 3">DSM 45886</strain>
    </source>
</reference>
<protein>
    <recommendedName>
        <fullName evidence="4">DUF4232 domain-containing protein</fullName>
    </recommendedName>
</protein>
<proteinExistence type="predicted"/>
<evidence type="ECO:0000313" key="2">
    <source>
        <dbReference type="EMBL" id="MBB4959519.1"/>
    </source>
</evidence>
<dbReference type="PROSITE" id="PS51257">
    <property type="entry name" value="PROKAR_LIPOPROTEIN"/>
    <property type="match status" value="1"/>
</dbReference>
<comment type="caution">
    <text evidence="2">The sequence shown here is derived from an EMBL/GenBank/DDBJ whole genome shotgun (WGS) entry which is preliminary data.</text>
</comment>